<comment type="subunit">
    <text evidence="1">Forms a complex composed of PxpA, PxpB and PxpC.</text>
</comment>
<dbReference type="Gene3D" id="3.20.20.370">
    <property type="entry name" value="Glycoside hydrolase/deacetylase"/>
    <property type="match status" value="1"/>
</dbReference>
<dbReference type="GO" id="GO:0017168">
    <property type="term" value="F:5-oxoprolinase (ATP-hydrolyzing) activity"/>
    <property type="evidence" value="ECO:0007669"/>
    <property type="project" value="UniProtKB-EC"/>
</dbReference>
<dbReference type="EMBL" id="CP155573">
    <property type="protein sequence ID" value="XFO69481.1"/>
    <property type="molecule type" value="Genomic_DNA"/>
</dbReference>
<dbReference type="EC" id="3.5.2.9" evidence="1"/>
<keyword evidence="3" id="KW-1185">Reference proteome</keyword>
<dbReference type="InterPro" id="IPR005501">
    <property type="entry name" value="LamB/YcsF/PxpA-like"/>
</dbReference>
<dbReference type="HAMAP" id="MF_00691">
    <property type="entry name" value="PxpA"/>
    <property type="match status" value="1"/>
</dbReference>
<dbReference type="CDD" id="cd10787">
    <property type="entry name" value="LamB_YcsF_like"/>
    <property type="match status" value="1"/>
</dbReference>
<dbReference type="Pfam" id="PF03746">
    <property type="entry name" value="LamB_YcsF"/>
    <property type="match status" value="1"/>
</dbReference>
<dbReference type="InterPro" id="IPR011330">
    <property type="entry name" value="Glyco_hydro/deAcase_b/a-brl"/>
</dbReference>
<name>A0ABZ3IVE2_9FIRM</name>
<reference evidence="2" key="1">
    <citation type="submission" date="2024-05" db="EMBL/GenBank/DDBJ databases">
        <title>Isolation and characterization of Sporomusa carbonis sp. nov., a carboxydotrophic hydrogenogen in the genus of Sporomusa isolated from a charcoal burning pile.</title>
        <authorList>
            <person name="Boeer T."/>
            <person name="Rosenbaum F."/>
            <person name="Eysell L."/>
            <person name="Mueller V."/>
            <person name="Daniel R."/>
            <person name="Poehlein A."/>
        </authorList>
    </citation>
    <scope>NUCLEOTIDE SEQUENCE [LARGE SCALE GENOMIC DNA]</scope>
    <source>
        <strain evidence="2">DSM 10669</strain>
    </source>
</reference>
<organism evidence="2 3">
    <name type="scientific">Sporomusa silvacetica DSM 10669</name>
    <dbReference type="NCBI Taxonomy" id="1123289"/>
    <lineage>
        <taxon>Bacteria</taxon>
        <taxon>Bacillati</taxon>
        <taxon>Bacillota</taxon>
        <taxon>Negativicutes</taxon>
        <taxon>Selenomonadales</taxon>
        <taxon>Sporomusaceae</taxon>
        <taxon>Sporomusa</taxon>
    </lineage>
</organism>
<dbReference type="RefSeq" id="WP_094606531.1">
    <property type="nucleotide sequence ID" value="NZ_CP155573.1"/>
</dbReference>
<comment type="similarity">
    <text evidence="1">Belongs to the LamB/PxpA family.</text>
</comment>
<dbReference type="NCBIfam" id="NF003814">
    <property type="entry name" value="PRK05406.1-3"/>
    <property type="match status" value="1"/>
</dbReference>
<comment type="function">
    <text evidence="1">Catalyzes the cleavage of 5-oxoproline to form L-glutamate coupled to the hydrolysis of ATP to ADP and inorganic phosphate.</text>
</comment>
<keyword evidence="1" id="KW-0067">ATP-binding</keyword>
<proteinExistence type="inferred from homology"/>
<sequence length="252" mass="27135">MRIDLNCDMGESFGVYTLGHDETAMPYVTSINVACGFHASDPNNIVKTIKKAKRHNLAIGAHPSFPDLVGFGRRAMAASHEEIYADVVYQIGALMGICKTEGLTLQHVKPHGALYNMAEKDSKVAAAIAKAIKDVDPNLFMICSCGSMMVQGAQNVGVKYVEEAFADRAYTQEGTLVSRREQGAVIHDPQVVAARVLTMITTGKVQTIDGFAVALKPQTICVHGDTPGAIDMIKAIRTSVVQEGIEVRPFSV</sequence>
<dbReference type="Proteomes" id="UP000216752">
    <property type="component" value="Chromosome"/>
</dbReference>
<accession>A0ABZ3IVE2</accession>
<protein>
    <recommendedName>
        <fullName evidence="1">5-oxoprolinase subunit A</fullName>
        <shortName evidence="1">5-OPase subunit A</shortName>
        <ecNumber evidence="1">3.5.2.9</ecNumber>
    </recommendedName>
    <alternativeName>
        <fullName evidence="1">5-oxoprolinase (ATP-hydrolyzing) subunit A</fullName>
    </alternativeName>
</protein>
<evidence type="ECO:0000313" key="3">
    <source>
        <dbReference type="Proteomes" id="UP000216752"/>
    </source>
</evidence>
<evidence type="ECO:0000313" key="2">
    <source>
        <dbReference type="EMBL" id="XFO69481.1"/>
    </source>
</evidence>
<dbReference type="PANTHER" id="PTHR30292">
    <property type="entry name" value="UNCHARACTERIZED PROTEIN YBGL-RELATED"/>
    <property type="match status" value="1"/>
</dbReference>
<gene>
    <name evidence="2" type="primary">pxpA_3</name>
    <name evidence="1" type="synonym">pxpA</name>
    <name evidence="2" type="ORF">SPSIL_057150</name>
</gene>
<keyword evidence="1 2" id="KW-0378">Hydrolase</keyword>
<keyword evidence="1" id="KW-0547">Nucleotide-binding</keyword>
<evidence type="ECO:0000256" key="1">
    <source>
        <dbReference type="HAMAP-Rule" id="MF_00691"/>
    </source>
</evidence>
<dbReference type="SUPFAM" id="SSF88713">
    <property type="entry name" value="Glycoside hydrolase/deacetylase"/>
    <property type="match status" value="1"/>
</dbReference>
<dbReference type="NCBIfam" id="NF003816">
    <property type="entry name" value="PRK05406.1-5"/>
    <property type="match status" value="1"/>
</dbReference>
<comment type="catalytic activity">
    <reaction evidence="1">
        <text>5-oxo-L-proline + ATP + 2 H2O = L-glutamate + ADP + phosphate + H(+)</text>
        <dbReference type="Rhea" id="RHEA:10348"/>
        <dbReference type="ChEBI" id="CHEBI:15377"/>
        <dbReference type="ChEBI" id="CHEBI:15378"/>
        <dbReference type="ChEBI" id="CHEBI:29985"/>
        <dbReference type="ChEBI" id="CHEBI:30616"/>
        <dbReference type="ChEBI" id="CHEBI:43474"/>
        <dbReference type="ChEBI" id="CHEBI:58402"/>
        <dbReference type="ChEBI" id="CHEBI:456216"/>
        <dbReference type="EC" id="3.5.2.9"/>
    </reaction>
</comment>
<dbReference type="PANTHER" id="PTHR30292:SF0">
    <property type="entry name" value="5-OXOPROLINASE SUBUNIT A"/>
    <property type="match status" value="1"/>
</dbReference>